<evidence type="ECO:0000313" key="3">
    <source>
        <dbReference type="Proteomes" id="UP000028999"/>
    </source>
</evidence>
<dbReference type="EMBL" id="LK032170">
    <property type="protein sequence ID" value="CDY25181.1"/>
    <property type="molecule type" value="Genomic_DNA"/>
</dbReference>
<gene>
    <name evidence="2" type="primary">BnaC06g04060D</name>
    <name evidence="2" type="ORF">GSBRNA2T00029124001</name>
</gene>
<evidence type="ECO:0000256" key="1">
    <source>
        <dbReference type="SAM" id="MobiDB-lite"/>
    </source>
</evidence>
<protein>
    <submittedName>
        <fullName evidence="2">BnaC06g04060D protein</fullName>
    </submittedName>
</protein>
<feature type="region of interest" description="Disordered" evidence="1">
    <location>
        <begin position="1"/>
        <end position="36"/>
    </location>
</feature>
<accession>A0A078GIH8</accession>
<reference evidence="2 3" key="1">
    <citation type="journal article" date="2014" name="Science">
        <title>Plant genetics. Early allopolyploid evolution in the post-Neolithic Brassica napus oilseed genome.</title>
        <authorList>
            <person name="Chalhoub B."/>
            <person name="Denoeud F."/>
            <person name="Liu S."/>
            <person name="Parkin I.A."/>
            <person name="Tang H."/>
            <person name="Wang X."/>
            <person name="Chiquet J."/>
            <person name="Belcram H."/>
            <person name="Tong C."/>
            <person name="Samans B."/>
            <person name="Correa M."/>
            <person name="Da Silva C."/>
            <person name="Just J."/>
            <person name="Falentin C."/>
            <person name="Koh C.S."/>
            <person name="Le Clainche I."/>
            <person name="Bernard M."/>
            <person name="Bento P."/>
            <person name="Noel B."/>
            <person name="Labadie K."/>
            <person name="Alberti A."/>
            <person name="Charles M."/>
            <person name="Arnaud D."/>
            <person name="Guo H."/>
            <person name="Daviaud C."/>
            <person name="Alamery S."/>
            <person name="Jabbari K."/>
            <person name="Zhao M."/>
            <person name="Edger P.P."/>
            <person name="Chelaifa H."/>
            <person name="Tack D."/>
            <person name="Lassalle G."/>
            <person name="Mestiri I."/>
            <person name="Schnel N."/>
            <person name="Le Paslier M.C."/>
            <person name="Fan G."/>
            <person name="Renault V."/>
            <person name="Bayer P.E."/>
            <person name="Golicz A.A."/>
            <person name="Manoli S."/>
            <person name="Lee T.H."/>
            <person name="Thi V.H."/>
            <person name="Chalabi S."/>
            <person name="Hu Q."/>
            <person name="Fan C."/>
            <person name="Tollenaere R."/>
            <person name="Lu Y."/>
            <person name="Battail C."/>
            <person name="Shen J."/>
            <person name="Sidebottom C.H."/>
            <person name="Wang X."/>
            <person name="Canaguier A."/>
            <person name="Chauveau A."/>
            <person name="Berard A."/>
            <person name="Deniot G."/>
            <person name="Guan M."/>
            <person name="Liu Z."/>
            <person name="Sun F."/>
            <person name="Lim Y.P."/>
            <person name="Lyons E."/>
            <person name="Town C.D."/>
            <person name="Bancroft I."/>
            <person name="Wang X."/>
            <person name="Meng J."/>
            <person name="Ma J."/>
            <person name="Pires J.C."/>
            <person name="King G.J."/>
            <person name="Brunel D."/>
            <person name="Delourme R."/>
            <person name="Renard M."/>
            <person name="Aury J.M."/>
            <person name="Adams K.L."/>
            <person name="Batley J."/>
            <person name="Snowdon R.J."/>
            <person name="Tost J."/>
            <person name="Edwards D."/>
            <person name="Zhou Y."/>
            <person name="Hua W."/>
            <person name="Sharpe A.G."/>
            <person name="Paterson A.H."/>
            <person name="Guan C."/>
            <person name="Wincker P."/>
        </authorList>
    </citation>
    <scope>NUCLEOTIDE SEQUENCE [LARGE SCALE GENOMIC DNA]</scope>
    <source>
        <strain evidence="3">cv. Darmor-bzh</strain>
    </source>
</reference>
<dbReference type="Proteomes" id="UP000028999">
    <property type="component" value="Unassembled WGS sequence"/>
</dbReference>
<dbReference type="Gramene" id="CDY25181">
    <property type="protein sequence ID" value="CDY25181"/>
    <property type="gene ID" value="GSBRNA2T00029124001"/>
</dbReference>
<keyword evidence="3" id="KW-1185">Reference proteome</keyword>
<organism evidence="2 3">
    <name type="scientific">Brassica napus</name>
    <name type="common">Rape</name>
    <dbReference type="NCBI Taxonomy" id="3708"/>
    <lineage>
        <taxon>Eukaryota</taxon>
        <taxon>Viridiplantae</taxon>
        <taxon>Streptophyta</taxon>
        <taxon>Embryophyta</taxon>
        <taxon>Tracheophyta</taxon>
        <taxon>Spermatophyta</taxon>
        <taxon>Magnoliopsida</taxon>
        <taxon>eudicotyledons</taxon>
        <taxon>Gunneridae</taxon>
        <taxon>Pentapetalae</taxon>
        <taxon>rosids</taxon>
        <taxon>malvids</taxon>
        <taxon>Brassicales</taxon>
        <taxon>Brassicaceae</taxon>
        <taxon>Brassiceae</taxon>
        <taxon>Brassica</taxon>
    </lineage>
</organism>
<name>A0A078GIH8_BRANA</name>
<evidence type="ECO:0000313" key="2">
    <source>
        <dbReference type="EMBL" id="CDY25181.1"/>
    </source>
</evidence>
<dbReference type="AlphaFoldDB" id="A0A078GIH8"/>
<sequence>MRKKTKLSSCSSNEDLFLCPTFKPQTPNRKRKRRKA</sequence>
<proteinExistence type="predicted"/>
<dbReference type="PaxDb" id="3708-A0A078GIH8"/>